<organism evidence="2 3">
    <name type="scientific">Limulus polyphemus</name>
    <name type="common">Atlantic horseshoe crab</name>
    <dbReference type="NCBI Taxonomy" id="6850"/>
    <lineage>
        <taxon>Eukaryota</taxon>
        <taxon>Metazoa</taxon>
        <taxon>Ecdysozoa</taxon>
        <taxon>Arthropoda</taxon>
        <taxon>Chelicerata</taxon>
        <taxon>Merostomata</taxon>
        <taxon>Xiphosura</taxon>
        <taxon>Limulidae</taxon>
        <taxon>Limulus</taxon>
    </lineage>
</organism>
<dbReference type="InterPro" id="IPR027417">
    <property type="entry name" value="P-loop_NTPase"/>
</dbReference>
<dbReference type="Gene3D" id="3.40.50.300">
    <property type="entry name" value="P-loop containing nucleotide triphosphate hydrolases"/>
    <property type="match status" value="1"/>
</dbReference>
<name>A0ABM1B3T4_LIMPO</name>
<keyword evidence="2" id="KW-1185">Reference proteome</keyword>
<dbReference type="Pfam" id="PF00685">
    <property type="entry name" value="Sulfotransfer_1"/>
    <property type="match status" value="1"/>
</dbReference>
<dbReference type="InterPro" id="IPR051135">
    <property type="entry name" value="Gal/GlcNAc/GalNAc_ST"/>
</dbReference>
<reference evidence="3" key="1">
    <citation type="submission" date="2025-08" db="UniProtKB">
        <authorList>
            <consortium name="RefSeq"/>
        </authorList>
    </citation>
    <scope>IDENTIFICATION</scope>
    <source>
        <tissue evidence="3">Muscle</tissue>
    </source>
</reference>
<proteinExistence type="predicted"/>
<dbReference type="GeneID" id="106459195"/>
<evidence type="ECO:0000313" key="3">
    <source>
        <dbReference type="RefSeq" id="XP_013774249.2"/>
    </source>
</evidence>
<feature type="domain" description="Sulfotransferase" evidence="1">
    <location>
        <begin position="65"/>
        <end position="334"/>
    </location>
</feature>
<dbReference type="SUPFAM" id="SSF52540">
    <property type="entry name" value="P-loop containing nucleoside triphosphate hydrolases"/>
    <property type="match status" value="1"/>
</dbReference>
<dbReference type="Proteomes" id="UP000694941">
    <property type="component" value="Unplaced"/>
</dbReference>
<dbReference type="InterPro" id="IPR000863">
    <property type="entry name" value="Sulfotransferase_dom"/>
</dbReference>
<accession>A0ABM1B3T4</accession>
<gene>
    <name evidence="3" type="primary">LOC106459195</name>
</gene>
<dbReference type="RefSeq" id="XP_013774249.2">
    <property type="nucleotide sequence ID" value="XM_013918795.2"/>
</dbReference>
<dbReference type="PANTHER" id="PTHR10704">
    <property type="entry name" value="CARBOHYDRATE SULFOTRANSFERASE"/>
    <property type="match status" value="1"/>
</dbReference>
<evidence type="ECO:0000313" key="2">
    <source>
        <dbReference type="Proteomes" id="UP000694941"/>
    </source>
</evidence>
<dbReference type="PANTHER" id="PTHR10704:SF44">
    <property type="entry name" value="LD35051P-RELATED"/>
    <property type="match status" value="1"/>
</dbReference>
<sequence>MVRWKASILCLFTLAAVFHLWGILKICIGDKFDSSKVENKERINRMTSNKNLGENVQEKDHIIYILLTTYFRSGSTFLGEVLQHHSRDIFYHYEPLHHLTLSTRVTQNHSVDAVNQLENFLRCNFTNAKYLSHVQKKGNEFMFTKNYFLWEKCKTSEKLCYEPTFMSVVCQEAKIHVMKTVRLPMRYVQALLEQTSDLDIRVVYLVRDPRGIFNSRRKLAWCKATNCSSVSVLCQEIEEDVQHFYRLQNIFPGKLSIVRFEDLSYNPLKETRALFNNLKLQFSEYAKQYLTNHTSVKNAEKQPFTTYRNSSEIPLQWKQQLPVSKQKKAQKSCNKVILALHYN</sequence>
<evidence type="ECO:0000259" key="1">
    <source>
        <dbReference type="Pfam" id="PF00685"/>
    </source>
</evidence>
<protein>
    <submittedName>
        <fullName evidence="3">Carbohydrate sulfotransferase 1-like</fullName>
    </submittedName>
</protein>